<keyword evidence="3" id="KW-1185">Reference proteome</keyword>
<dbReference type="Pfam" id="PF12937">
    <property type="entry name" value="F-box-like"/>
    <property type="match status" value="1"/>
</dbReference>
<dbReference type="SUPFAM" id="SSF81383">
    <property type="entry name" value="F-box domain"/>
    <property type="match status" value="1"/>
</dbReference>
<dbReference type="Proteomes" id="UP000298061">
    <property type="component" value="Unassembled WGS sequence"/>
</dbReference>
<gene>
    <name evidence="2" type="ORF">EWM64_g8374</name>
</gene>
<dbReference type="InterPro" id="IPR001810">
    <property type="entry name" value="F-box_dom"/>
</dbReference>
<dbReference type="EMBL" id="SFCI01001490">
    <property type="protein sequence ID" value="TFY75636.1"/>
    <property type="molecule type" value="Genomic_DNA"/>
</dbReference>
<evidence type="ECO:0000313" key="3">
    <source>
        <dbReference type="Proteomes" id="UP000298061"/>
    </source>
</evidence>
<dbReference type="OrthoDB" id="2884925at2759"/>
<accession>A0A4Y9ZLA8</accession>
<protein>
    <recommendedName>
        <fullName evidence="1">F-box domain-containing protein</fullName>
    </recommendedName>
</protein>
<dbReference type="Gene3D" id="1.20.1280.50">
    <property type="match status" value="1"/>
</dbReference>
<sequence length="594" mass="66100">MHHANFEKRACDYWATCLRTRLVSTDGVSAFSSMETVNRTRDMLLTELKAIQHLVTLTVARVNDLSITARLPAEVLTHVFSVLTECDPPSSEPLKGDRFGDKASLGWITATHVCRRWRHMALSAPALWTNIGAPPTGPWMNEMLARSKQVPFAFSACITRDHKICDAVLKAVSADYMSRLKDLRLSGEEREWSEDIEELDPGSLGERRLGVLANLNHPAPMLESLTLDAIIKILPLHIFARTAPRLRRFTIRECKGVHWDAPYLRNLTDLQLDIAGDLSLAKLLAVLKESPLLENLRAVGRNTVSGERLPCGNVPLLSLKTLVLHSWADTSCMEFLSSLTIPSAARKDFEFKACNAEVAPRIISLATGVVETTDTISRPTPSKMQLHHDHCLSGRSDITMRVWFEADFEVVQPRLSLRWTSSGTYPAAGHTTAEEQLLGSFDVHKLTDLSMSSEEFGYTLYDTFKNAISKMSAVRDLTLKGRGIDNFLQLLRTTPHGQIPDLDYPELYKAEAFLLPNLDKLQITGVPLSKTTPGFRYAWTPNLGESLLTMLKTRKALGNSVPILVITECDDSEGLSPELAEHVENLRCDSCSNA</sequence>
<name>A0A4Y9ZLA8_9AGAM</name>
<proteinExistence type="predicted"/>
<dbReference type="AlphaFoldDB" id="A0A4Y9ZLA8"/>
<evidence type="ECO:0000259" key="1">
    <source>
        <dbReference type="Pfam" id="PF12937"/>
    </source>
</evidence>
<reference evidence="2 3" key="1">
    <citation type="submission" date="2019-02" db="EMBL/GenBank/DDBJ databases">
        <title>Genome sequencing of the rare red list fungi Hericium alpestre (H. flagellum).</title>
        <authorList>
            <person name="Buettner E."/>
            <person name="Kellner H."/>
        </authorList>
    </citation>
    <scope>NUCLEOTIDE SEQUENCE [LARGE SCALE GENOMIC DNA]</scope>
    <source>
        <strain evidence="2 3">DSM 108284</strain>
    </source>
</reference>
<feature type="domain" description="F-box" evidence="1">
    <location>
        <begin position="69"/>
        <end position="131"/>
    </location>
</feature>
<organism evidence="2 3">
    <name type="scientific">Hericium alpestre</name>
    <dbReference type="NCBI Taxonomy" id="135208"/>
    <lineage>
        <taxon>Eukaryota</taxon>
        <taxon>Fungi</taxon>
        <taxon>Dikarya</taxon>
        <taxon>Basidiomycota</taxon>
        <taxon>Agaricomycotina</taxon>
        <taxon>Agaricomycetes</taxon>
        <taxon>Russulales</taxon>
        <taxon>Hericiaceae</taxon>
        <taxon>Hericium</taxon>
    </lineage>
</organism>
<dbReference type="STRING" id="135208.A0A4Y9ZLA8"/>
<evidence type="ECO:0000313" key="2">
    <source>
        <dbReference type="EMBL" id="TFY75636.1"/>
    </source>
</evidence>
<dbReference type="InterPro" id="IPR036047">
    <property type="entry name" value="F-box-like_dom_sf"/>
</dbReference>
<comment type="caution">
    <text evidence="2">The sequence shown here is derived from an EMBL/GenBank/DDBJ whole genome shotgun (WGS) entry which is preliminary data.</text>
</comment>